<dbReference type="AlphaFoldDB" id="A0A850CAN8"/>
<proteinExistence type="predicted"/>
<sequence>MTPAPGQVYRRVERPDSLVVVLSSREDNQRTGWVTVCAYNLTDQVGNLPSAQQLHSIVPAPGYVTWTVHMSVPTSYLRNPIGDVETAALAAARVAMEARFAD</sequence>
<organism evidence="1 2">
    <name type="scientific">Glycomyces artemisiae</name>
    <dbReference type="NCBI Taxonomy" id="1076443"/>
    <lineage>
        <taxon>Bacteria</taxon>
        <taxon>Bacillati</taxon>
        <taxon>Actinomycetota</taxon>
        <taxon>Actinomycetes</taxon>
        <taxon>Glycomycetales</taxon>
        <taxon>Glycomycetaceae</taxon>
        <taxon>Glycomyces</taxon>
    </lineage>
</organism>
<dbReference type="EMBL" id="JABFXE010000328">
    <property type="protein sequence ID" value="NUQ88332.1"/>
    <property type="molecule type" value="Genomic_DNA"/>
</dbReference>
<gene>
    <name evidence="1" type="ORF">HOQ43_07705</name>
</gene>
<dbReference type="SUPFAM" id="SSF50118">
    <property type="entry name" value="Cell growth inhibitor/plasmid maintenance toxic component"/>
    <property type="match status" value="1"/>
</dbReference>
<evidence type="ECO:0000313" key="1">
    <source>
        <dbReference type="EMBL" id="NUQ88332.1"/>
    </source>
</evidence>
<comment type="caution">
    <text evidence="1">The sequence shown here is derived from an EMBL/GenBank/DDBJ whole genome shotgun (WGS) entry which is preliminary data.</text>
</comment>
<name>A0A850CAN8_9ACTN</name>
<protein>
    <recommendedName>
        <fullName evidence="3">PemK-like, MazF-like toxin of type II toxin-antitoxin system</fullName>
    </recommendedName>
</protein>
<evidence type="ECO:0000313" key="2">
    <source>
        <dbReference type="Proteomes" id="UP000574690"/>
    </source>
</evidence>
<evidence type="ECO:0008006" key="3">
    <source>
        <dbReference type="Google" id="ProtNLM"/>
    </source>
</evidence>
<reference evidence="1 2" key="1">
    <citation type="submission" date="2020-05" db="EMBL/GenBank/DDBJ databases">
        <title>DNA-SIP metagenomic assembled genomes.</title>
        <authorList>
            <person name="Yu J."/>
        </authorList>
    </citation>
    <scope>NUCLEOTIDE SEQUENCE [LARGE SCALE GENOMIC DNA]</scope>
    <source>
        <strain evidence="1">Bin5.27</strain>
    </source>
</reference>
<accession>A0A850CAN8</accession>
<dbReference type="Proteomes" id="UP000574690">
    <property type="component" value="Unassembled WGS sequence"/>
</dbReference>